<proteinExistence type="predicted"/>
<keyword evidence="2" id="KW-1185">Reference proteome</keyword>
<reference evidence="1 2" key="1">
    <citation type="journal article" date="2019" name="Nat. Ecol. Evol.">
        <title>Megaphylogeny resolves global patterns of mushroom evolution.</title>
        <authorList>
            <person name="Varga T."/>
            <person name="Krizsan K."/>
            <person name="Foldi C."/>
            <person name="Dima B."/>
            <person name="Sanchez-Garcia M."/>
            <person name="Sanchez-Ramirez S."/>
            <person name="Szollosi G.J."/>
            <person name="Szarkandi J.G."/>
            <person name="Papp V."/>
            <person name="Albert L."/>
            <person name="Andreopoulos W."/>
            <person name="Angelini C."/>
            <person name="Antonin V."/>
            <person name="Barry K.W."/>
            <person name="Bougher N.L."/>
            <person name="Buchanan P."/>
            <person name="Buyck B."/>
            <person name="Bense V."/>
            <person name="Catcheside P."/>
            <person name="Chovatia M."/>
            <person name="Cooper J."/>
            <person name="Damon W."/>
            <person name="Desjardin D."/>
            <person name="Finy P."/>
            <person name="Geml J."/>
            <person name="Haridas S."/>
            <person name="Hughes K."/>
            <person name="Justo A."/>
            <person name="Karasinski D."/>
            <person name="Kautmanova I."/>
            <person name="Kiss B."/>
            <person name="Kocsube S."/>
            <person name="Kotiranta H."/>
            <person name="LaButti K.M."/>
            <person name="Lechner B.E."/>
            <person name="Liimatainen K."/>
            <person name="Lipzen A."/>
            <person name="Lukacs Z."/>
            <person name="Mihaltcheva S."/>
            <person name="Morgado L.N."/>
            <person name="Niskanen T."/>
            <person name="Noordeloos M.E."/>
            <person name="Ohm R.A."/>
            <person name="Ortiz-Santana B."/>
            <person name="Ovrebo C."/>
            <person name="Racz N."/>
            <person name="Riley R."/>
            <person name="Savchenko A."/>
            <person name="Shiryaev A."/>
            <person name="Soop K."/>
            <person name="Spirin V."/>
            <person name="Szebenyi C."/>
            <person name="Tomsovsky M."/>
            <person name="Tulloss R.E."/>
            <person name="Uehling J."/>
            <person name="Grigoriev I.V."/>
            <person name="Vagvolgyi C."/>
            <person name="Papp T."/>
            <person name="Martin F.M."/>
            <person name="Miettinen O."/>
            <person name="Hibbett D.S."/>
            <person name="Nagy L.G."/>
        </authorList>
    </citation>
    <scope>NUCLEOTIDE SEQUENCE [LARGE SCALE GENOMIC DNA]</scope>
    <source>
        <strain evidence="1 2">NL-1719</strain>
    </source>
</reference>
<dbReference type="Proteomes" id="UP000308600">
    <property type="component" value="Unassembled WGS sequence"/>
</dbReference>
<name>A0ACD3BGT1_9AGAR</name>
<evidence type="ECO:0000313" key="1">
    <source>
        <dbReference type="EMBL" id="TFK76874.1"/>
    </source>
</evidence>
<dbReference type="EMBL" id="ML208259">
    <property type="protein sequence ID" value="TFK76874.1"/>
    <property type="molecule type" value="Genomic_DNA"/>
</dbReference>
<accession>A0ACD3BGT1</accession>
<organism evidence="1 2">
    <name type="scientific">Pluteus cervinus</name>
    <dbReference type="NCBI Taxonomy" id="181527"/>
    <lineage>
        <taxon>Eukaryota</taxon>
        <taxon>Fungi</taxon>
        <taxon>Dikarya</taxon>
        <taxon>Basidiomycota</taxon>
        <taxon>Agaricomycotina</taxon>
        <taxon>Agaricomycetes</taxon>
        <taxon>Agaricomycetidae</taxon>
        <taxon>Agaricales</taxon>
        <taxon>Pluteineae</taxon>
        <taxon>Pluteaceae</taxon>
        <taxon>Pluteus</taxon>
    </lineage>
</organism>
<protein>
    <submittedName>
        <fullName evidence="1">Thiosulfate sulfurtransferase</fullName>
    </submittedName>
</protein>
<sequence>MTTMLTIAASSCRRQLIGLRHTPATFSTIYTTYRRMSATRETPLLLSPAQVKDLAKSSKISVLDATWFMPNSPRNARDEYLTSRIPQAQFLDLDEVASPHELGLKHMMPSPEIFADACERIGISPTSHVVIYDSHGVFSSARALFMFRAFGHEKSSIIDGGLPRWVAESLPIEMGASTYQPVKTSYSKPQLATETVRNYEQMVTNSSLDLSSPESELVLDARPRGRYLGQDPEPRPGLPSGHIPRSFSLPFDTFLQQHTAPNGNTYTRFLPYTELNAALAKAVGPEEAESIIAGRKPVTTTCGSGMTAGVLWLGLKLLGVKDVALYDESWTGYASRAQSVVARG</sequence>
<gene>
    <name evidence="1" type="ORF">BDN72DRAFT_830042</name>
</gene>
<evidence type="ECO:0000313" key="2">
    <source>
        <dbReference type="Proteomes" id="UP000308600"/>
    </source>
</evidence>